<dbReference type="EMBL" id="NSKE01000017">
    <property type="protein sequence ID" value="PAU92647.1"/>
    <property type="molecule type" value="Genomic_DNA"/>
</dbReference>
<dbReference type="InterPro" id="IPR007815">
    <property type="entry name" value="Emycin_Estase"/>
</dbReference>
<dbReference type="Gene3D" id="3.40.1660.10">
    <property type="entry name" value="EreA-like (biosynthetic domain)"/>
    <property type="match status" value="1"/>
</dbReference>
<organism evidence="2 3">
    <name type="scientific">Fodinibius salipaludis</name>
    <dbReference type="NCBI Taxonomy" id="2032627"/>
    <lineage>
        <taxon>Bacteria</taxon>
        <taxon>Pseudomonadati</taxon>
        <taxon>Balneolota</taxon>
        <taxon>Balneolia</taxon>
        <taxon>Balneolales</taxon>
        <taxon>Balneolaceae</taxon>
        <taxon>Fodinibius</taxon>
    </lineage>
</organism>
<keyword evidence="3" id="KW-1185">Reference proteome</keyword>
<proteinExistence type="predicted"/>
<protein>
    <recommendedName>
        <fullName evidence="4">Erythromycin esterase</fullName>
    </recommendedName>
</protein>
<dbReference type="PANTHER" id="PTHR31299">
    <property type="entry name" value="ESTERASE, PUTATIVE (AFU_ORTHOLOGUE AFUA_1G05850)-RELATED"/>
    <property type="match status" value="1"/>
</dbReference>
<dbReference type="CDD" id="cd14728">
    <property type="entry name" value="Ere-like"/>
    <property type="match status" value="1"/>
</dbReference>
<dbReference type="InterPro" id="IPR052036">
    <property type="entry name" value="Hydrolase/PRTase-associated"/>
</dbReference>
<dbReference type="Proteomes" id="UP000218831">
    <property type="component" value="Unassembled WGS sequence"/>
</dbReference>
<reference evidence="2 3" key="1">
    <citation type="submission" date="2017-08" db="EMBL/GenBank/DDBJ databases">
        <title>Aliifodinibius alkalisoli sp. nov., isolated from saline alkaline soil.</title>
        <authorList>
            <person name="Liu D."/>
            <person name="Zhang G."/>
        </authorList>
    </citation>
    <scope>NUCLEOTIDE SEQUENCE [LARGE SCALE GENOMIC DNA]</scope>
    <source>
        <strain evidence="2 3">WN023</strain>
    </source>
</reference>
<feature type="signal peptide" evidence="1">
    <location>
        <begin position="1"/>
        <end position="20"/>
    </location>
</feature>
<dbReference type="Gene3D" id="3.30.1870.10">
    <property type="entry name" value="EreA-like, domain 2"/>
    <property type="match status" value="1"/>
</dbReference>
<dbReference type="RefSeq" id="WP_095607781.1">
    <property type="nucleotide sequence ID" value="NZ_NSKE01000017.1"/>
</dbReference>
<evidence type="ECO:0000256" key="1">
    <source>
        <dbReference type="SAM" id="SignalP"/>
    </source>
</evidence>
<evidence type="ECO:0000313" key="2">
    <source>
        <dbReference type="EMBL" id="PAU92647.1"/>
    </source>
</evidence>
<accession>A0A2A2G745</accession>
<evidence type="ECO:0000313" key="3">
    <source>
        <dbReference type="Proteomes" id="UP000218831"/>
    </source>
</evidence>
<dbReference type="Gene3D" id="1.20.1440.30">
    <property type="entry name" value="Biosynthetic Protein domain"/>
    <property type="match status" value="1"/>
</dbReference>
<gene>
    <name evidence="2" type="ORF">CK503_15675</name>
</gene>
<dbReference type="PANTHER" id="PTHR31299:SF0">
    <property type="entry name" value="ESTERASE, PUTATIVE (AFU_ORTHOLOGUE AFUA_1G05850)-RELATED"/>
    <property type="match status" value="1"/>
</dbReference>
<comment type="caution">
    <text evidence="2">The sequence shown here is derived from an EMBL/GenBank/DDBJ whole genome shotgun (WGS) entry which is preliminary data.</text>
</comment>
<dbReference type="AlphaFoldDB" id="A0A2A2G745"/>
<dbReference type="GO" id="GO:0046677">
    <property type="term" value="P:response to antibiotic"/>
    <property type="evidence" value="ECO:0007669"/>
    <property type="project" value="InterPro"/>
</dbReference>
<dbReference type="SUPFAM" id="SSF159501">
    <property type="entry name" value="EreA/ChaN-like"/>
    <property type="match status" value="1"/>
</dbReference>
<keyword evidence="1" id="KW-0732">Signal</keyword>
<name>A0A2A2G745_9BACT</name>
<dbReference type="OrthoDB" id="9810066at2"/>
<dbReference type="Gene3D" id="2.60.120.260">
    <property type="entry name" value="Galactose-binding domain-like"/>
    <property type="match status" value="1"/>
</dbReference>
<feature type="chain" id="PRO_5013399127" description="Erythromycin esterase" evidence="1">
    <location>
        <begin position="21"/>
        <end position="582"/>
    </location>
</feature>
<dbReference type="Pfam" id="PF05139">
    <property type="entry name" value="Erythro_esteras"/>
    <property type="match status" value="1"/>
</dbReference>
<sequence length="582" mass="65933">MKRYLLSLFILTFIFSSSSAQQIRNLGFDKASLVNHELPFGWSNKWVNHQINLDSSIAHSGKYSLQSNQSEGKSGGFGISRQSLPAELIRGKDVRVSIQIRSEAVTQGNATARIAVFDKNKNVLNFISIPPNGITGTIKWEKFETKLEVKEEAEYAYLDIFHNGNGKVWFDNIELYIDGKKYNPDSYKPWQASKKEMRWLKKQIIPINTDEGLGKLAPIFEGAKIIGLGENTHGTREFFQFKHQITKWFANKHDTLVFAIEASMAEAKAINQYVLQGKGNPKELLADLHFWTWNTQEVLNLVEWMRSYNHSGKGEITFWGFDMQFPKVSVKEVRDFISNVEPSYLEVIDTSYQALKRPEAMRGMDKHKLNYLHDSASLVLDHLKKSQSKYSKNADSADIALAIQNAIIIKQSVSRFLNHGDSRDKSMAENLQWIKKSNPNASKFIVWAHNNHIGRAPNQMGHYLNKKFGDNYRPIAFGFGEGTYSAVLGPKEPVKSFQAAAPIPGSAEFVFQQLNEPNFSIDLCKAKRDSSGSWLATPKPFRSIGSVAEDLPYKKIPLATYFDALIYFSHSTASHIFGRPEN</sequence>
<evidence type="ECO:0008006" key="4">
    <source>
        <dbReference type="Google" id="ProtNLM"/>
    </source>
</evidence>